<feature type="compositionally biased region" description="Polar residues" evidence="3">
    <location>
        <begin position="222"/>
        <end position="234"/>
    </location>
</feature>
<dbReference type="AlphaFoldDB" id="A0A8W8N8G5"/>
<reference evidence="7" key="1">
    <citation type="submission" date="2022-08" db="UniProtKB">
        <authorList>
            <consortium name="EnsemblMetazoa"/>
        </authorList>
    </citation>
    <scope>IDENTIFICATION</scope>
    <source>
        <strain evidence="7">05x7-T-G4-1.051#20</strain>
    </source>
</reference>
<evidence type="ECO:0000256" key="5">
    <source>
        <dbReference type="SAM" id="SignalP"/>
    </source>
</evidence>
<name>A0A8W8N8G5_MAGGI</name>
<protein>
    <recommendedName>
        <fullName evidence="6">UMOD/GP2/OIT3-like D8C domain-containing protein</fullName>
    </recommendedName>
</protein>
<dbReference type="Proteomes" id="UP000005408">
    <property type="component" value="Unassembled WGS sequence"/>
</dbReference>
<keyword evidence="8" id="KW-1185">Reference proteome</keyword>
<organism evidence="7 8">
    <name type="scientific">Magallana gigas</name>
    <name type="common">Pacific oyster</name>
    <name type="synonym">Crassostrea gigas</name>
    <dbReference type="NCBI Taxonomy" id="29159"/>
    <lineage>
        <taxon>Eukaryota</taxon>
        <taxon>Metazoa</taxon>
        <taxon>Spiralia</taxon>
        <taxon>Lophotrochozoa</taxon>
        <taxon>Mollusca</taxon>
        <taxon>Bivalvia</taxon>
        <taxon>Autobranchia</taxon>
        <taxon>Pteriomorphia</taxon>
        <taxon>Ostreida</taxon>
        <taxon>Ostreoidea</taxon>
        <taxon>Ostreidae</taxon>
        <taxon>Magallana</taxon>
    </lineage>
</organism>
<evidence type="ECO:0000259" key="6">
    <source>
        <dbReference type="Pfam" id="PF23283"/>
    </source>
</evidence>
<evidence type="ECO:0000313" key="8">
    <source>
        <dbReference type="Proteomes" id="UP000005408"/>
    </source>
</evidence>
<feature type="domain" description="UMOD/GP2/OIT3-like D8C" evidence="6">
    <location>
        <begin position="65"/>
        <end position="140"/>
    </location>
</feature>
<keyword evidence="4" id="KW-0812">Transmembrane</keyword>
<sequence length="484" mass="54034">MEETVGIILSLIIVFGQSTVKGFDPCTNNVVLGNQESRCPSVSMSGYGLCDRYILQGWYRVDDGADIPTSCPSPSQCNTQYPVWMHGTVPTVAEGEVQRNACVSSTQECCSLFWTIRVKNCGSYRVYFLRQTDYCPSAYCFEKKTYSTTTLDSSEESSASSSSQDVTSTSTENSESVTQEGMTSNETDTDGILLPLSSISEQPSTTNKQTDVVSTPYDEVNKTSSTSSPDVTHSQVVEKDSPDVLIYVLVAVVGVLCLIIAVIILFLWISRRDGRVIKRKDSKNKQQETTKPSNYYSDLPNSETIYYCIDQAKETENNVENEKRASAQDRNMYLDAIYYPVLTEEFRYDEAKEVEEINVLNMGLENKEMYLKMGSGSTEMYLDMGSERRDVYQEFNRRSLQASSGNDVIKRTADTGVNPYECPGKVEENHEYASLPNGNSGCSNAAYEAEQYDKIWDSPVESGSRLSSVSYDDVNFDVTNNVRT</sequence>
<keyword evidence="4" id="KW-0472">Membrane</keyword>
<feature type="compositionally biased region" description="Low complexity" evidence="3">
    <location>
        <begin position="151"/>
        <end position="178"/>
    </location>
</feature>
<dbReference type="EnsemblMetazoa" id="G577.2">
    <property type="protein sequence ID" value="G577.2:cds"/>
    <property type="gene ID" value="G577"/>
</dbReference>
<dbReference type="Pfam" id="PF23283">
    <property type="entry name" value="D8C_UMOD"/>
    <property type="match status" value="1"/>
</dbReference>
<feature type="compositionally biased region" description="Polar residues" evidence="3">
    <location>
        <begin position="197"/>
        <end position="213"/>
    </location>
</feature>
<keyword evidence="4" id="KW-1133">Transmembrane helix</keyword>
<evidence type="ECO:0000256" key="4">
    <source>
        <dbReference type="SAM" id="Phobius"/>
    </source>
</evidence>
<keyword evidence="2" id="KW-1015">Disulfide bond</keyword>
<evidence type="ECO:0000256" key="3">
    <source>
        <dbReference type="SAM" id="MobiDB-lite"/>
    </source>
</evidence>
<evidence type="ECO:0000256" key="1">
    <source>
        <dbReference type="ARBA" id="ARBA00022729"/>
    </source>
</evidence>
<evidence type="ECO:0000256" key="2">
    <source>
        <dbReference type="ARBA" id="ARBA00023157"/>
    </source>
</evidence>
<accession>A0A8W8N8G5</accession>
<dbReference type="InterPro" id="IPR057774">
    <property type="entry name" value="D8C_UMOD/GP2/OIT3-like"/>
</dbReference>
<keyword evidence="1 5" id="KW-0732">Signal</keyword>
<evidence type="ECO:0000313" key="7">
    <source>
        <dbReference type="EnsemblMetazoa" id="G577.2:cds"/>
    </source>
</evidence>
<feature type="chain" id="PRO_5036479381" description="UMOD/GP2/OIT3-like D8C domain-containing protein" evidence="5">
    <location>
        <begin position="23"/>
        <end position="484"/>
    </location>
</feature>
<feature type="transmembrane region" description="Helical" evidence="4">
    <location>
        <begin position="244"/>
        <end position="269"/>
    </location>
</feature>
<proteinExistence type="predicted"/>
<feature type="region of interest" description="Disordered" evidence="3">
    <location>
        <begin position="151"/>
        <end position="234"/>
    </location>
</feature>
<feature type="signal peptide" evidence="5">
    <location>
        <begin position="1"/>
        <end position="22"/>
    </location>
</feature>